<dbReference type="Proteomes" id="UP000010482">
    <property type="component" value="Chromosome"/>
</dbReference>
<dbReference type="HOGENOM" id="CLU_150570_0_0_3"/>
<evidence type="ECO:0000313" key="2">
    <source>
        <dbReference type="Proteomes" id="UP000010482"/>
    </source>
</evidence>
<dbReference type="RefSeq" id="WP_015228918.1">
    <property type="nucleotide sequence ID" value="NC_019780.1"/>
</dbReference>
<organism evidence="1 2">
    <name type="scientific">Dactylococcopsis salina (strain PCC 8305)</name>
    <name type="common">Myxobactron salinum</name>
    <dbReference type="NCBI Taxonomy" id="13035"/>
    <lineage>
        <taxon>Bacteria</taxon>
        <taxon>Bacillati</taxon>
        <taxon>Cyanobacteriota</taxon>
        <taxon>Cyanophyceae</taxon>
        <taxon>Nodosilineales</taxon>
        <taxon>Cymatolegaceae</taxon>
        <taxon>Dactylococcopsis</taxon>
    </lineage>
</organism>
<reference evidence="1" key="1">
    <citation type="submission" date="2012-04" db="EMBL/GenBank/DDBJ databases">
        <title>Finished genome of Dactylococcopsis salina PCC 8305.</title>
        <authorList>
            <consortium name="US DOE Joint Genome Institute"/>
            <person name="Gugger M."/>
            <person name="Coursin T."/>
            <person name="Rippka R."/>
            <person name="Tandeau De Marsac N."/>
            <person name="Huntemann M."/>
            <person name="Wei C.-L."/>
            <person name="Han J."/>
            <person name="Detter J.C."/>
            <person name="Han C."/>
            <person name="Tapia R."/>
            <person name="Daligault H."/>
            <person name="Chen A."/>
            <person name="Krypides N."/>
            <person name="Mavromatis K."/>
            <person name="Markowitz V."/>
            <person name="Szeto E."/>
            <person name="Ivanova N."/>
            <person name="Ovchinnikova G."/>
            <person name="Pagani I."/>
            <person name="Pati A."/>
            <person name="Goodwin L."/>
            <person name="Peters L."/>
            <person name="Pitluck S."/>
            <person name="Woyke T."/>
            <person name="Kerfeld C."/>
        </authorList>
    </citation>
    <scope>NUCLEOTIDE SEQUENCE [LARGE SCALE GENOMIC DNA]</scope>
    <source>
        <strain evidence="1">PCC 8305</strain>
    </source>
</reference>
<evidence type="ECO:0008006" key="3">
    <source>
        <dbReference type="Google" id="ProtNLM"/>
    </source>
</evidence>
<dbReference type="Pfam" id="PF14105">
    <property type="entry name" value="DUF4278"/>
    <property type="match status" value="1"/>
</dbReference>
<name>K9YSP7_DACS8</name>
<dbReference type="InterPro" id="IPR025458">
    <property type="entry name" value="DUF4278"/>
</dbReference>
<accession>K9YSP7</accession>
<dbReference type="EMBL" id="CP003944">
    <property type="protein sequence ID" value="AFZ49909.1"/>
    <property type="molecule type" value="Genomic_DNA"/>
</dbReference>
<dbReference type="AlphaFoldDB" id="K9YSP7"/>
<proteinExistence type="predicted"/>
<evidence type="ECO:0000313" key="1">
    <source>
        <dbReference type="EMBL" id="AFZ49909.1"/>
    </source>
</evidence>
<keyword evidence="2" id="KW-1185">Reference proteome</keyword>
<dbReference type="PATRIC" id="fig|13035.3.peg.1360"/>
<sequence>MKLTYRGIQYEPETNPLETTEGEIGGKYRGQFWRYQYPRHIPQLQPKLGLQYRGVYYSKRPVVQSHHPSQMSIPAIAPEAKLPTPPHFATQTSETEAEQAHIESMRRNLERRLSVARKNGNNQLVSMLEKEYQELAARN</sequence>
<dbReference type="eggNOG" id="ENOG5033275">
    <property type="taxonomic scope" value="Bacteria"/>
</dbReference>
<dbReference type="OrthoDB" id="515032at2"/>
<dbReference type="STRING" id="13035.Dacsa_1211"/>
<protein>
    <recommendedName>
        <fullName evidence="3">DUF4278 domain-containing protein</fullName>
    </recommendedName>
</protein>
<dbReference type="KEGG" id="dsl:Dacsa_1211"/>
<gene>
    <name evidence="1" type="ORF">Dacsa_1211</name>
</gene>